<dbReference type="InterPro" id="IPR029058">
    <property type="entry name" value="AB_hydrolase_fold"/>
</dbReference>
<protein>
    <submittedName>
        <fullName evidence="2">Aminoacrylate hydrolase RutD</fullName>
    </submittedName>
</protein>
<dbReference type="GO" id="GO:0016787">
    <property type="term" value="F:hydrolase activity"/>
    <property type="evidence" value="ECO:0007669"/>
    <property type="project" value="UniProtKB-KW"/>
</dbReference>
<dbReference type="PANTHER" id="PTHR43798:SF33">
    <property type="entry name" value="HYDROLASE, PUTATIVE (AFU_ORTHOLOGUE AFUA_2G14860)-RELATED"/>
    <property type="match status" value="1"/>
</dbReference>
<evidence type="ECO:0000313" key="3">
    <source>
        <dbReference type="Proteomes" id="UP000054717"/>
    </source>
</evidence>
<dbReference type="PANTHER" id="PTHR43798">
    <property type="entry name" value="MONOACYLGLYCEROL LIPASE"/>
    <property type="match status" value="1"/>
</dbReference>
<evidence type="ECO:0000313" key="2">
    <source>
        <dbReference type="EMBL" id="SAL12446.1"/>
    </source>
</evidence>
<reference evidence="2" key="1">
    <citation type="submission" date="2016-01" db="EMBL/GenBank/DDBJ databases">
        <authorList>
            <person name="Peeters Charlotte."/>
        </authorList>
    </citation>
    <scope>NUCLEOTIDE SEQUENCE</scope>
    <source>
        <strain evidence="2">LMG 22936</strain>
    </source>
</reference>
<dbReference type="Pfam" id="PF12146">
    <property type="entry name" value="Hydrolase_4"/>
    <property type="match status" value="1"/>
</dbReference>
<dbReference type="Proteomes" id="UP000054717">
    <property type="component" value="Unassembled WGS sequence"/>
</dbReference>
<evidence type="ECO:0000259" key="1">
    <source>
        <dbReference type="Pfam" id="PF12146"/>
    </source>
</evidence>
<dbReference type="RefSeq" id="WP_087628555.1">
    <property type="nucleotide sequence ID" value="NZ_FCNZ02000001.1"/>
</dbReference>
<dbReference type="SUPFAM" id="SSF53474">
    <property type="entry name" value="alpha/beta-Hydrolases"/>
    <property type="match status" value="1"/>
</dbReference>
<proteinExistence type="predicted"/>
<dbReference type="Gene3D" id="3.40.50.1820">
    <property type="entry name" value="alpha/beta hydrolase"/>
    <property type="match status" value="1"/>
</dbReference>
<dbReference type="InterPro" id="IPR050266">
    <property type="entry name" value="AB_hydrolase_sf"/>
</dbReference>
<accession>A0A158EY23</accession>
<dbReference type="EMBL" id="FCNZ02000001">
    <property type="protein sequence ID" value="SAL12446.1"/>
    <property type="molecule type" value="Genomic_DNA"/>
</dbReference>
<keyword evidence="2" id="KW-0378">Hydrolase</keyword>
<dbReference type="InterPro" id="IPR022742">
    <property type="entry name" value="Hydrolase_4"/>
</dbReference>
<organism evidence="2 3">
    <name type="scientific">Caballeronia telluris</name>
    <dbReference type="NCBI Taxonomy" id="326475"/>
    <lineage>
        <taxon>Bacteria</taxon>
        <taxon>Pseudomonadati</taxon>
        <taxon>Pseudomonadota</taxon>
        <taxon>Betaproteobacteria</taxon>
        <taxon>Burkholderiales</taxon>
        <taxon>Burkholderiaceae</taxon>
        <taxon>Caballeronia</taxon>
    </lineage>
</organism>
<dbReference type="GO" id="GO:0016020">
    <property type="term" value="C:membrane"/>
    <property type="evidence" value="ECO:0007669"/>
    <property type="project" value="TreeGrafter"/>
</dbReference>
<dbReference type="STRING" id="326475.AWB66_00377"/>
<feature type="domain" description="Serine aminopeptidase S33" evidence="1">
    <location>
        <begin position="27"/>
        <end position="223"/>
    </location>
</feature>
<keyword evidence="3" id="KW-1185">Reference proteome</keyword>
<name>A0A158EY23_9BURK</name>
<gene>
    <name evidence="2" type="primary">rutD</name>
    <name evidence="2" type="ORF">AWB66_00377</name>
</gene>
<comment type="caution">
    <text evidence="2">The sequence shown here is derived from an EMBL/GenBank/DDBJ whole genome shotgun (WGS) entry which is preliminary data.</text>
</comment>
<dbReference type="AlphaFoldDB" id="A0A158EY23"/>
<sequence length="265" mass="28935">MSQWLLLRGLTREARHWGSFADDFRTRIAAAGGVLSIDLPGNGTARAMRVPANVDGIAESVRSRAQAAGIAAPYRLLAMSLGAMVATQWAARHPGEIDRLVLINTSMRPFAGVGERLRPSAWPALVRVAACWTRGEECERIIHALTCNRHDTLDADLAAWTQVRDTAPVSAARALRQLSAAARFRAPREAPRCPTLLLSSTVDKLVDPVCSGRIAAQWGATHARHPWAGHDLPHDDPAWTCDTIADWLRLVDESKHEASSRREPA</sequence>